<protein>
    <submittedName>
        <fullName evidence="2">Uncharacterized protein</fullName>
    </submittedName>
</protein>
<name>A0A7W8NFN0_9DEIO</name>
<organism evidence="2 3">
    <name type="scientific">Deinococcus humi</name>
    <dbReference type="NCBI Taxonomy" id="662880"/>
    <lineage>
        <taxon>Bacteria</taxon>
        <taxon>Thermotogati</taxon>
        <taxon>Deinococcota</taxon>
        <taxon>Deinococci</taxon>
        <taxon>Deinococcales</taxon>
        <taxon>Deinococcaceae</taxon>
        <taxon>Deinococcus</taxon>
    </lineage>
</organism>
<reference evidence="2 3" key="1">
    <citation type="submission" date="2020-08" db="EMBL/GenBank/DDBJ databases">
        <title>Genomic Encyclopedia of Type Strains, Phase IV (KMG-IV): sequencing the most valuable type-strain genomes for metagenomic binning, comparative biology and taxonomic classification.</title>
        <authorList>
            <person name="Goeker M."/>
        </authorList>
    </citation>
    <scope>NUCLEOTIDE SEQUENCE [LARGE SCALE GENOMIC DNA]</scope>
    <source>
        <strain evidence="2 3">DSM 27939</strain>
    </source>
</reference>
<keyword evidence="3" id="KW-1185">Reference proteome</keyword>
<proteinExistence type="predicted"/>
<evidence type="ECO:0000256" key="1">
    <source>
        <dbReference type="SAM" id="MobiDB-lite"/>
    </source>
</evidence>
<feature type="region of interest" description="Disordered" evidence="1">
    <location>
        <begin position="1"/>
        <end position="90"/>
    </location>
</feature>
<sequence>MTSSKPSKGRFSYATSGEPQKPEELAKTGVLAQRRDTPKQMETTSQRPNPPEINSRQALKNPAAYALPPQRKGRRGDDGGPKRTDVPREQLNVRIRPELKRAAAGLAGLQGMTLGDVVEAALIEYLKAAQEEERLSL</sequence>
<accession>A0A7W8NFN0</accession>
<dbReference type="RefSeq" id="WP_184137255.1">
    <property type="nucleotide sequence ID" value="NZ_JACHFL010000020.1"/>
</dbReference>
<comment type="caution">
    <text evidence="2">The sequence shown here is derived from an EMBL/GenBank/DDBJ whole genome shotgun (WGS) entry which is preliminary data.</text>
</comment>
<gene>
    <name evidence="2" type="ORF">HNQ08_004735</name>
</gene>
<dbReference type="AlphaFoldDB" id="A0A7W8NFN0"/>
<dbReference type="Proteomes" id="UP000552709">
    <property type="component" value="Unassembled WGS sequence"/>
</dbReference>
<feature type="compositionally biased region" description="Polar residues" evidence="1">
    <location>
        <begin position="40"/>
        <end position="58"/>
    </location>
</feature>
<evidence type="ECO:0000313" key="2">
    <source>
        <dbReference type="EMBL" id="MBB5365609.1"/>
    </source>
</evidence>
<feature type="compositionally biased region" description="Basic and acidic residues" evidence="1">
    <location>
        <begin position="75"/>
        <end position="88"/>
    </location>
</feature>
<dbReference type="EMBL" id="JACHFL010000020">
    <property type="protein sequence ID" value="MBB5365609.1"/>
    <property type="molecule type" value="Genomic_DNA"/>
</dbReference>
<evidence type="ECO:0000313" key="3">
    <source>
        <dbReference type="Proteomes" id="UP000552709"/>
    </source>
</evidence>